<dbReference type="SUPFAM" id="SSF51735">
    <property type="entry name" value="NAD(P)-binding Rossmann-fold domains"/>
    <property type="match status" value="1"/>
</dbReference>
<dbReference type="FunFam" id="3.40.50.720:FF:000047">
    <property type="entry name" value="NADP-dependent L-serine/L-allo-threonine dehydrogenase"/>
    <property type="match status" value="1"/>
</dbReference>
<dbReference type="PANTHER" id="PTHR43115:SF4">
    <property type="entry name" value="DEHYDROGENASE_REDUCTASE SDR FAMILY MEMBER 11"/>
    <property type="match status" value="1"/>
</dbReference>
<sequence>MASDRTGDAPVLLITGASTGIGAATARQAVEAGWRVVLGARSEDRLRELATELGGEAHALLRRCDVARFEDLEGLVATALEGFGRLDAVFANAGMGAGRGFLGESVEHWREMVETNVLGVALTIRAALPHLRDSRAGHFVITGSVAGRRPLPGSLYSATKFAVGAMAESLRQEIRNDMPEADLRVTLVSPGMVDTPFFDNRPDNALESADVARAVLFALSQPPHVDVNEILVRPVRQSS</sequence>
<proteinExistence type="inferred from homology"/>
<evidence type="ECO:0000313" key="3">
    <source>
        <dbReference type="EMBL" id="CAA9515828.1"/>
    </source>
</evidence>
<evidence type="ECO:0008006" key="4">
    <source>
        <dbReference type="Google" id="ProtNLM"/>
    </source>
</evidence>
<evidence type="ECO:0000256" key="1">
    <source>
        <dbReference type="ARBA" id="ARBA00006484"/>
    </source>
</evidence>
<keyword evidence="2" id="KW-0560">Oxidoreductase</keyword>
<dbReference type="Pfam" id="PF00106">
    <property type="entry name" value="adh_short"/>
    <property type="match status" value="1"/>
</dbReference>
<dbReference type="PRINTS" id="PR00081">
    <property type="entry name" value="GDHRDH"/>
</dbReference>
<dbReference type="PANTHER" id="PTHR43115">
    <property type="entry name" value="DEHYDROGENASE/REDUCTASE SDR FAMILY MEMBER 11"/>
    <property type="match status" value="1"/>
</dbReference>
<name>A0A6J4T7B2_9ACTN</name>
<comment type="similarity">
    <text evidence="1">Belongs to the short-chain dehydrogenases/reductases (SDR) family.</text>
</comment>
<dbReference type="InterPro" id="IPR002347">
    <property type="entry name" value="SDR_fam"/>
</dbReference>
<evidence type="ECO:0000256" key="2">
    <source>
        <dbReference type="ARBA" id="ARBA00023002"/>
    </source>
</evidence>
<accession>A0A6J4T7B2</accession>
<dbReference type="AlphaFoldDB" id="A0A6J4T7B2"/>
<dbReference type="InterPro" id="IPR036291">
    <property type="entry name" value="NAD(P)-bd_dom_sf"/>
</dbReference>
<reference evidence="3" key="1">
    <citation type="submission" date="2020-02" db="EMBL/GenBank/DDBJ databases">
        <authorList>
            <person name="Meier V. D."/>
        </authorList>
    </citation>
    <scope>NUCLEOTIDE SEQUENCE</scope>
    <source>
        <strain evidence="3">AVDCRST_MAG45</strain>
    </source>
</reference>
<dbReference type="Gene3D" id="3.40.50.720">
    <property type="entry name" value="NAD(P)-binding Rossmann-like Domain"/>
    <property type="match status" value="1"/>
</dbReference>
<dbReference type="GO" id="GO:0016616">
    <property type="term" value="F:oxidoreductase activity, acting on the CH-OH group of donors, NAD or NADP as acceptor"/>
    <property type="evidence" value="ECO:0007669"/>
    <property type="project" value="UniProtKB-ARBA"/>
</dbReference>
<organism evidence="3">
    <name type="scientific">uncultured Solirubrobacterales bacterium</name>
    <dbReference type="NCBI Taxonomy" id="768556"/>
    <lineage>
        <taxon>Bacteria</taxon>
        <taxon>Bacillati</taxon>
        <taxon>Actinomycetota</taxon>
        <taxon>Thermoleophilia</taxon>
        <taxon>Solirubrobacterales</taxon>
        <taxon>environmental samples</taxon>
    </lineage>
</organism>
<protein>
    <recommendedName>
        <fullName evidence="4">Short-chain dehydrogenase/reductase SDR</fullName>
    </recommendedName>
</protein>
<dbReference type="EMBL" id="CADCVU010000187">
    <property type="protein sequence ID" value="CAA9515828.1"/>
    <property type="molecule type" value="Genomic_DNA"/>
</dbReference>
<gene>
    <name evidence="3" type="ORF">AVDCRST_MAG45-2197</name>
</gene>